<keyword evidence="5 9" id="KW-0378">Hydrolase</keyword>
<evidence type="ECO:0000256" key="2">
    <source>
        <dbReference type="ARBA" id="ARBA00001946"/>
    </source>
</evidence>
<dbReference type="PROSITE" id="PS00893">
    <property type="entry name" value="NUDIX_BOX"/>
    <property type="match status" value="1"/>
</dbReference>
<dbReference type="GO" id="GO:0006753">
    <property type="term" value="P:nucleoside phosphate metabolic process"/>
    <property type="evidence" value="ECO:0007669"/>
    <property type="project" value="TreeGrafter"/>
</dbReference>
<evidence type="ECO:0000256" key="6">
    <source>
        <dbReference type="ARBA" id="ARBA00032162"/>
    </source>
</evidence>
<reference evidence="9" key="1">
    <citation type="journal article" date="2020" name="mSystems">
        <title>Genome- and Community-Level Interaction Insights into Carbon Utilization and Element Cycling Functions of Hydrothermarchaeota in Hydrothermal Sediment.</title>
        <authorList>
            <person name="Zhou Z."/>
            <person name="Liu Y."/>
            <person name="Xu W."/>
            <person name="Pan J."/>
            <person name="Luo Z.H."/>
            <person name="Li M."/>
        </authorList>
    </citation>
    <scope>NUCLEOTIDE SEQUENCE [LARGE SCALE GENOMIC DNA]</scope>
    <source>
        <strain evidence="9">SpSt-794</strain>
    </source>
</reference>
<dbReference type="Pfam" id="PF00293">
    <property type="entry name" value="NUDIX"/>
    <property type="match status" value="1"/>
</dbReference>
<comment type="catalytic activity">
    <reaction evidence="1">
        <text>GDP-alpha-D-mannose + H2O = alpha-D-mannose 1-phosphate + GMP + 2 H(+)</text>
        <dbReference type="Rhea" id="RHEA:27978"/>
        <dbReference type="ChEBI" id="CHEBI:15377"/>
        <dbReference type="ChEBI" id="CHEBI:15378"/>
        <dbReference type="ChEBI" id="CHEBI:57527"/>
        <dbReference type="ChEBI" id="CHEBI:58115"/>
        <dbReference type="ChEBI" id="CHEBI:58409"/>
    </reaction>
</comment>
<comment type="caution">
    <text evidence="9">The sequence shown here is derived from an EMBL/GenBank/DDBJ whole genome shotgun (WGS) entry which is preliminary data.</text>
</comment>
<accession>A0A7C4TX44</accession>
<dbReference type="GO" id="GO:0005829">
    <property type="term" value="C:cytosol"/>
    <property type="evidence" value="ECO:0007669"/>
    <property type="project" value="TreeGrafter"/>
</dbReference>
<protein>
    <recommendedName>
        <fullName evidence="4">GDP-mannose pyrophosphatase</fullName>
    </recommendedName>
    <alternativeName>
        <fullName evidence="6">GDP-mannose hydrolase</fullName>
    </alternativeName>
    <alternativeName>
        <fullName evidence="7">GDPMK</fullName>
    </alternativeName>
</protein>
<evidence type="ECO:0000256" key="5">
    <source>
        <dbReference type="ARBA" id="ARBA00022801"/>
    </source>
</evidence>
<dbReference type="GO" id="GO:0019693">
    <property type="term" value="P:ribose phosphate metabolic process"/>
    <property type="evidence" value="ECO:0007669"/>
    <property type="project" value="TreeGrafter"/>
</dbReference>
<dbReference type="InterPro" id="IPR015797">
    <property type="entry name" value="NUDIX_hydrolase-like_dom_sf"/>
</dbReference>
<name>A0A7C4TX44_9BACT</name>
<comment type="cofactor">
    <cofactor evidence="2">
        <name>Mg(2+)</name>
        <dbReference type="ChEBI" id="CHEBI:18420"/>
    </cofactor>
</comment>
<proteinExistence type="inferred from homology"/>
<evidence type="ECO:0000256" key="4">
    <source>
        <dbReference type="ARBA" id="ARBA00016377"/>
    </source>
</evidence>
<dbReference type="InterPro" id="IPR020084">
    <property type="entry name" value="NUDIX_hydrolase_CS"/>
</dbReference>
<dbReference type="PANTHER" id="PTHR11839:SF18">
    <property type="entry name" value="NUDIX HYDROLASE DOMAIN-CONTAINING PROTEIN"/>
    <property type="match status" value="1"/>
</dbReference>
<dbReference type="EMBL" id="DTHV01000102">
    <property type="protein sequence ID" value="HGW60434.1"/>
    <property type="molecule type" value="Genomic_DNA"/>
</dbReference>
<evidence type="ECO:0000256" key="3">
    <source>
        <dbReference type="ARBA" id="ARBA00007275"/>
    </source>
</evidence>
<evidence type="ECO:0000259" key="8">
    <source>
        <dbReference type="PROSITE" id="PS51462"/>
    </source>
</evidence>
<comment type="similarity">
    <text evidence="3">Belongs to the Nudix hydrolase family. NudK subfamily.</text>
</comment>
<dbReference type="Gene3D" id="3.90.79.10">
    <property type="entry name" value="Nucleoside Triphosphate Pyrophosphohydrolase"/>
    <property type="match status" value="1"/>
</dbReference>
<sequence length="174" mass="20026">MRILRKEVVFRGGLLTLVRKEVQNSDGNIFLRETVTYGGNASVVIPLYKGNFVFVRQFRPTVEDFLLEFPAGRIENGETPIVCARRELEEETGLIPLNLKFIFEIYPSPGFVEEKLYMFFADEFEEGRVNPDLGEEINIVKYDKKTAFKLLEEGRIVDGKTVCGLLWFKMRFGG</sequence>
<dbReference type="SUPFAM" id="SSF55811">
    <property type="entry name" value="Nudix"/>
    <property type="match status" value="1"/>
</dbReference>
<evidence type="ECO:0000256" key="7">
    <source>
        <dbReference type="ARBA" id="ARBA00032272"/>
    </source>
</evidence>
<dbReference type="AlphaFoldDB" id="A0A7C4TX44"/>
<feature type="domain" description="Nudix hydrolase" evidence="8">
    <location>
        <begin position="36"/>
        <end position="169"/>
    </location>
</feature>
<dbReference type="InterPro" id="IPR000086">
    <property type="entry name" value="NUDIX_hydrolase_dom"/>
</dbReference>
<dbReference type="PROSITE" id="PS51462">
    <property type="entry name" value="NUDIX"/>
    <property type="match status" value="1"/>
</dbReference>
<gene>
    <name evidence="9" type="ORF">ENV82_03265</name>
</gene>
<evidence type="ECO:0000313" key="9">
    <source>
        <dbReference type="EMBL" id="HGW60434.1"/>
    </source>
</evidence>
<dbReference type="PANTHER" id="PTHR11839">
    <property type="entry name" value="UDP/ADP-SUGAR PYROPHOSPHATASE"/>
    <property type="match status" value="1"/>
</dbReference>
<dbReference type="GO" id="GO:0016787">
    <property type="term" value="F:hydrolase activity"/>
    <property type="evidence" value="ECO:0007669"/>
    <property type="project" value="UniProtKB-KW"/>
</dbReference>
<dbReference type="CDD" id="cd03424">
    <property type="entry name" value="NUDIX_ADPRase_Nudt5_UGPPase_Nudt14"/>
    <property type="match status" value="1"/>
</dbReference>
<evidence type="ECO:0000256" key="1">
    <source>
        <dbReference type="ARBA" id="ARBA00000847"/>
    </source>
</evidence>
<organism evidence="9">
    <name type="scientific">Caldisericum exile</name>
    <dbReference type="NCBI Taxonomy" id="693075"/>
    <lineage>
        <taxon>Bacteria</taxon>
        <taxon>Pseudomonadati</taxon>
        <taxon>Caldisericota/Cryosericota group</taxon>
        <taxon>Caldisericota</taxon>
        <taxon>Caldisericia</taxon>
        <taxon>Caldisericales</taxon>
        <taxon>Caldisericaceae</taxon>
        <taxon>Caldisericum</taxon>
    </lineage>
</organism>